<protein>
    <recommendedName>
        <fullName evidence="4">Lysine exporter LysO family protein</fullName>
    </recommendedName>
</protein>
<dbReference type="EMBL" id="CP015106">
    <property type="protein sequence ID" value="ASJ14450.1"/>
    <property type="molecule type" value="Genomic_DNA"/>
</dbReference>
<dbReference type="RefSeq" id="WP_088866596.1">
    <property type="nucleotide sequence ID" value="NZ_CP015106.1"/>
</dbReference>
<dbReference type="GeneID" id="33328108"/>
<evidence type="ECO:0000313" key="2">
    <source>
        <dbReference type="EMBL" id="ASJ14450.1"/>
    </source>
</evidence>
<dbReference type="Pfam" id="PF03956">
    <property type="entry name" value="Lys_export"/>
    <property type="match status" value="1"/>
</dbReference>
<feature type="transmembrane region" description="Helical" evidence="1">
    <location>
        <begin position="28"/>
        <end position="51"/>
    </location>
</feature>
<dbReference type="GO" id="GO:0015661">
    <property type="term" value="F:L-lysine efflux transmembrane transporter activity"/>
    <property type="evidence" value="ECO:0007669"/>
    <property type="project" value="InterPro"/>
</dbReference>
<dbReference type="AlphaFoldDB" id="A0A2Z2N234"/>
<sequence>MRFLVYVLVALITGILTGHFYAPEFGNLYEVMLYLLILIIGIDLGQSFRLAEIRKLGRLAIKLPLGTLLGSLLGGLAASLLLGIELRWGLAVAAGCGWYSLTGPLIAQYSAVYGTLGFLANLTREIFTVLLYPVAIGKMRKELAVSMGGATTMDTTLPIMTKFGGSEVALIAFVHGFVLTALVPFVVPFILQLLAGG</sequence>
<dbReference type="OrthoDB" id="21422at2157"/>
<organism evidence="2 3">
    <name type="scientific">Thermococcus radiotolerans</name>
    <dbReference type="NCBI Taxonomy" id="187880"/>
    <lineage>
        <taxon>Archaea</taxon>
        <taxon>Methanobacteriati</taxon>
        <taxon>Methanobacteriota</taxon>
        <taxon>Thermococci</taxon>
        <taxon>Thermococcales</taxon>
        <taxon>Thermococcaceae</taxon>
        <taxon>Thermococcus</taxon>
    </lineage>
</organism>
<accession>A0A2Z2N234</accession>
<dbReference type="Proteomes" id="UP000250085">
    <property type="component" value="Chromosome"/>
</dbReference>
<dbReference type="PANTHER" id="PTHR35804">
    <property type="entry name" value="LYSINE EXPORTER LYSO"/>
    <property type="match status" value="1"/>
</dbReference>
<evidence type="ECO:0000256" key="1">
    <source>
        <dbReference type="SAM" id="Phobius"/>
    </source>
</evidence>
<feature type="transmembrane region" description="Helical" evidence="1">
    <location>
        <begin position="168"/>
        <end position="191"/>
    </location>
</feature>
<reference evidence="2 3" key="1">
    <citation type="submission" date="2016-04" db="EMBL/GenBank/DDBJ databases">
        <title>Complete genome sequence of Thermococcus radiotolerans type strain EJ2.</title>
        <authorList>
            <person name="Oger P.M."/>
        </authorList>
    </citation>
    <scope>NUCLEOTIDE SEQUENCE [LARGE SCALE GENOMIC DNA]</scope>
    <source>
        <strain evidence="2 3">EJ2</strain>
    </source>
</reference>
<dbReference type="GO" id="GO:0005886">
    <property type="term" value="C:plasma membrane"/>
    <property type="evidence" value="ECO:0007669"/>
    <property type="project" value="TreeGrafter"/>
</dbReference>
<keyword evidence="1" id="KW-0472">Membrane</keyword>
<dbReference type="KEGG" id="trl:A3L10_04630"/>
<evidence type="ECO:0008006" key="4">
    <source>
        <dbReference type="Google" id="ProtNLM"/>
    </source>
</evidence>
<dbReference type="InterPro" id="IPR005642">
    <property type="entry name" value="LysO"/>
</dbReference>
<evidence type="ECO:0000313" key="3">
    <source>
        <dbReference type="Proteomes" id="UP000250085"/>
    </source>
</evidence>
<proteinExistence type="predicted"/>
<gene>
    <name evidence="2" type="ORF">A3L10_04630</name>
</gene>
<keyword evidence="3" id="KW-1185">Reference proteome</keyword>
<name>A0A2Z2N234_9EURY</name>
<keyword evidence="1" id="KW-0812">Transmembrane</keyword>
<feature type="transmembrane region" description="Helical" evidence="1">
    <location>
        <begin position="111"/>
        <end position="132"/>
    </location>
</feature>
<feature type="transmembrane region" description="Helical" evidence="1">
    <location>
        <begin position="63"/>
        <end position="84"/>
    </location>
</feature>
<dbReference type="PANTHER" id="PTHR35804:SF1">
    <property type="entry name" value="LYSINE EXPORTER LYSO"/>
    <property type="match status" value="1"/>
</dbReference>
<keyword evidence="1" id="KW-1133">Transmembrane helix</keyword>